<proteinExistence type="predicted"/>
<organism evidence="1">
    <name type="scientific">Psilocybe cubensis</name>
    <name type="common">Psychedelic mushroom</name>
    <name type="synonym">Stropharia cubensis</name>
    <dbReference type="NCBI Taxonomy" id="181762"/>
    <lineage>
        <taxon>Eukaryota</taxon>
        <taxon>Fungi</taxon>
        <taxon>Dikarya</taxon>
        <taxon>Basidiomycota</taxon>
        <taxon>Agaricomycotina</taxon>
        <taxon>Agaricomycetes</taxon>
        <taxon>Agaricomycetidae</taxon>
        <taxon>Agaricales</taxon>
        <taxon>Agaricineae</taxon>
        <taxon>Strophariaceae</taxon>
        <taxon>Psilocybe</taxon>
    </lineage>
</organism>
<dbReference type="AlphaFoldDB" id="A0A8H7XNL8"/>
<dbReference type="EMBL" id="JAFIQS010000013">
    <property type="protein sequence ID" value="KAG5163932.1"/>
    <property type="molecule type" value="Genomic_DNA"/>
</dbReference>
<comment type="caution">
    <text evidence="1">The sequence shown here is derived from an EMBL/GenBank/DDBJ whole genome shotgun (WGS) entry which is preliminary data.</text>
</comment>
<name>A0A8H7XNL8_PSICU</name>
<accession>A0A8H7XNL8</accession>
<evidence type="ECO:0000313" key="1">
    <source>
        <dbReference type="EMBL" id="KAG5163932.1"/>
    </source>
</evidence>
<protein>
    <submittedName>
        <fullName evidence="1">Uncharacterized protein</fullName>
    </submittedName>
</protein>
<sequence>MLLSIKAVVLPLEIVDEIFGLAVQPCYGPKTQSAIALTSCRGRMLANKARFSTVYLGRYGMSSWRQSKSGTDTTMRYLQKRRLLGVCAHVRSVVLRIEVVRTGVVDSELDWVLQSADFKFVRAKLWRVPTRDSSSGPGNGNRDTATPVGLGGCAFTLSFWYMDTPSAVAFQSIKQFIHSLQLDTISLYNVCGLQKGVLARSNIKHLVLYRADVSLAKPRSVGGSGGIRAPALDCDDEERKIGVCRLESLETDMHITMAEHAALFHSGAGAGHGLSRAFVFPRLRKLRLHDLWTPTQIFIRRANEMLLNTPVLEELALLYLPALERNELPPVRYSHLSRLRSFSLGLHITTCKQIETFESLCAGDPPPSLSEIILESAIDLRNGLAHGVRAGVRYMKMLKLDKLAVFLRQPGYKRVEKVVVRLGIAMNVYQPEKEDLVEGSVISLRDTVRDAMGRQLERKVRHLDVNVHLEL</sequence>
<reference evidence="1" key="1">
    <citation type="submission" date="2021-02" db="EMBL/GenBank/DDBJ databases">
        <title>Psilocybe cubensis genome.</title>
        <authorList>
            <person name="Mckernan K.J."/>
            <person name="Crawford S."/>
            <person name="Trippe A."/>
            <person name="Kane L.T."/>
            <person name="Mclaughlin S."/>
        </authorList>
    </citation>
    <scope>NUCLEOTIDE SEQUENCE [LARGE SCALE GENOMIC DNA]</scope>
    <source>
        <strain evidence="1">MGC-MH-2018</strain>
    </source>
</reference>
<gene>
    <name evidence="1" type="ORF">JR316_011129</name>
</gene>